<dbReference type="SUPFAM" id="SSF117839">
    <property type="entry name" value="WWE domain"/>
    <property type="match status" value="1"/>
</dbReference>
<evidence type="ECO:0000313" key="3">
    <source>
        <dbReference type="EMBL" id="KAL0490322.1"/>
    </source>
</evidence>
<dbReference type="Gene3D" id="3.30.720.50">
    <property type="match status" value="1"/>
</dbReference>
<dbReference type="SMART" id="SM00506">
    <property type="entry name" value="A1pp"/>
    <property type="match status" value="1"/>
</dbReference>
<feature type="non-terminal residue" evidence="3">
    <location>
        <position position="491"/>
    </location>
</feature>
<name>A0AAW2ZKE5_9EUKA</name>
<dbReference type="PROSITE" id="PS51154">
    <property type="entry name" value="MACRO"/>
    <property type="match status" value="1"/>
</dbReference>
<feature type="domain" description="WWE" evidence="1">
    <location>
        <begin position="387"/>
        <end position="463"/>
    </location>
</feature>
<accession>A0AAW2ZKE5</accession>
<keyword evidence="4" id="KW-1185">Reference proteome</keyword>
<proteinExistence type="predicted"/>
<dbReference type="Pfam" id="PF02825">
    <property type="entry name" value="WWE"/>
    <property type="match status" value="1"/>
</dbReference>
<dbReference type="InterPro" id="IPR037197">
    <property type="entry name" value="WWE_dom_sf"/>
</dbReference>
<feature type="domain" description="Macro" evidence="2">
    <location>
        <begin position="185"/>
        <end position="374"/>
    </location>
</feature>
<dbReference type="AlphaFoldDB" id="A0AAW2ZKE5"/>
<protein>
    <recommendedName>
        <fullName evidence="5">WWE domain-containing protein</fullName>
    </recommendedName>
</protein>
<dbReference type="Pfam" id="PF01661">
    <property type="entry name" value="Macro"/>
    <property type="match status" value="1"/>
</dbReference>
<comment type="caution">
    <text evidence="3">The sequence shown here is derived from an EMBL/GenBank/DDBJ whole genome shotgun (WGS) entry which is preliminary data.</text>
</comment>
<organism evidence="3 4">
    <name type="scientific">Acrasis kona</name>
    <dbReference type="NCBI Taxonomy" id="1008807"/>
    <lineage>
        <taxon>Eukaryota</taxon>
        <taxon>Discoba</taxon>
        <taxon>Heterolobosea</taxon>
        <taxon>Tetramitia</taxon>
        <taxon>Eutetramitia</taxon>
        <taxon>Acrasidae</taxon>
        <taxon>Acrasis</taxon>
    </lineage>
</organism>
<gene>
    <name evidence="3" type="ORF">AKO1_006495</name>
</gene>
<reference evidence="3 4" key="1">
    <citation type="submission" date="2024-03" db="EMBL/GenBank/DDBJ databases">
        <title>The Acrasis kona genome and developmental transcriptomes reveal deep origins of eukaryotic multicellular pathways.</title>
        <authorList>
            <person name="Sheikh S."/>
            <person name="Fu C.-J."/>
            <person name="Brown M.W."/>
            <person name="Baldauf S.L."/>
        </authorList>
    </citation>
    <scope>NUCLEOTIDE SEQUENCE [LARGE SCALE GENOMIC DNA]</scope>
    <source>
        <strain evidence="3 4">ATCC MYA-3509</strain>
    </source>
</reference>
<dbReference type="InterPro" id="IPR043472">
    <property type="entry name" value="Macro_dom-like"/>
</dbReference>
<dbReference type="EMBL" id="JAOPGA020001663">
    <property type="protein sequence ID" value="KAL0490322.1"/>
    <property type="molecule type" value="Genomic_DNA"/>
</dbReference>
<dbReference type="CDD" id="cd02749">
    <property type="entry name" value="Macro_SF"/>
    <property type="match status" value="1"/>
</dbReference>
<evidence type="ECO:0000313" key="4">
    <source>
        <dbReference type="Proteomes" id="UP001431209"/>
    </source>
</evidence>
<dbReference type="PROSITE" id="PS50918">
    <property type="entry name" value="WWE"/>
    <property type="match status" value="1"/>
</dbReference>
<evidence type="ECO:0000259" key="2">
    <source>
        <dbReference type="PROSITE" id="PS51154"/>
    </source>
</evidence>
<evidence type="ECO:0008006" key="5">
    <source>
        <dbReference type="Google" id="ProtNLM"/>
    </source>
</evidence>
<dbReference type="InterPro" id="IPR002589">
    <property type="entry name" value="Macro_dom"/>
</dbReference>
<dbReference type="SUPFAM" id="SSF52949">
    <property type="entry name" value="Macro domain-like"/>
    <property type="match status" value="1"/>
</dbReference>
<sequence>MQVEECDGQTMDKIVSSNYKKQPEEILFLKQSTMDMKGLKDKYQVKISMFENKGMLVLRGRKNDVECVKNILDDFFSTLYKITLMVAKQDGIELWKSYCEQKHKVFILTKFDRELLVAHVMGERSNCLSCADLTVVQEGDNPQVIGFKVTSAQLIIPHKDGIIEYVNSVATQGLILKFDDMEPNLQTLFSFKRNGIQFRILRGDISDCDIDGKTGIACAISSRLTVGKGLALHLFKKGGSGLYQQCSDWLTKNESLKEGSVMSVDGGRLGAKKVFLVNIKKWSGGVRKEKVLLQSMYTTLFQSASGENICNLAFPLLGTGYNQYPLIDAINCLFVAFAKFVSGELDNSPLKIIDLVLADEQYIKFAVNSANDTLSLIAGGDMSVNQGLIDQSDCNKLFCAQWTWMQGGNRIAYDSELNMNIEAAFKAGNARYRFEIGNSTYEIDFNRMVQVNKSSGYQRLIKRELTKAGGFRTVDVMGTIEDVQDFCLLVT</sequence>
<dbReference type="Proteomes" id="UP001431209">
    <property type="component" value="Unassembled WGS sequence"/>
</dbReference>
<dbReference type="Gene3D" id="3.40.220.10">
    <property type="entry name" value="Leucine Aminopeptidase, subunit E, domain 1"/>
    <property type="match status" value="1"/>
</dbReference>
<dbReference type="InterPro" id="IPR004170">
    <property type="entry name" value="WWE_dom"/>
</dbReference>
<evidence type="ECO:0000259" key="1">
    <source>
        <dbReference type="PROSITE" id="PS50918"/>
    </source>
</evidence>